<sequence>MTRDTGKFCSKLDRHANIGKGKLKLAAFRNLIADPRFDGLPMILETPEGDYAEELIRLYRSLETKPLKTRKDIKSFFSPLPATS</sequence>
<dbReference type="GO" id="GO:0008270">
    <property type="term" value="F:zinc ion binding"/>
    <property type="evidence" value="ECO:0007669"/>
    <property type="project" value="InterPro"/>
</dbReference>
<dbReference type="GO" id="GO:0003906">
    <property type="term" value="F:DNA-(apurinic or apyrimidinic site) endonuclease activity"/>
    <property type="evidence" value="ECO:0007669"/>
    <property type="project" value="TreeGrafter"/>
</dbReference>
<dbReference type="GO" id="GO:0003677">
    <property type="term" value="F:DNA binding"/>
    <property type="evidence" value="ECO:0007669"/>
    <property type="project" value="InterPro"/>
</dbReference>
<gene>
    <name evidence="1" type="ORF">GPUH_LOCUS5218</name>
</gene>
<dbReference type="GO" id="GO:0008081">
    <property type="term" value="F:phosphoric diester hydrolase activity"/>
    <property type="evidence" value="ECO:0007669"/>
    <property type="project" value="TreeGrafter"/>
</dbReference>
<dbReference type="Gene3D" id="3.20.20.150">
    <property type="entry name" value="Divalent-metal-dependent TIM barrel enzymes"/>
    <property type="match status" value="1"/>
</dbReference>
<reference evidence="3" key="1">
    <citation type="submission" date="2016-06" db="UniProtKB">
        <authorList>
            <consortium name="WormBaseParasite"/>
        </authorList>
    </citation>
    <scope>IDENTIFICATION</scope>
</reference>
<dbReference type="Proteomes" id="UP000271098">
    <property type="component" value="Unassembled WGS sequence"/>
</dbReference>
<dbReference type="WBParaSite" id="GPUH_0000522301-mRNA-1">
    <property type="protein sequence ID" value="GPUH_0000522301-mRNA-1"/>
    <property type="gene ID" value="GPUH_0000522301"/>
</dbReference>
<keyword evidence="2" id="KW-1185">Reference proteome</keyword>
<dbReference type="OrthoDB" id="7663182at2759"/>
<dbReference type="GO" id="GO:0005739">
    <property type="term" value="C:mitochondrion"/>
    <property type="evidence" value="ECO:0007669"/>
    <property type="project" value="TreeGrafter"/>
</dbReference>
<accession>A0A183D925</accession>
<dbReference type="GO" id="GO:0005634">
    <property type="term" value="C:nucleus"/>
    <property type="evidence" value="ECO:0007669"/>
    <property type="project" value="TreeGrafter"/>
</dbReference>
<evidence type="ECO:0000313" key="3">
    <source>
        <dbReference type="WBParaSite" id="GPUH_0000522301-mRNA-1"/>
    </source>
</evidence>
<dbReference type="PANTHER" id="PTHR21445">
    <property type="entry name" value="ENDONUCLEASE IV ENDODEOXYRIBONUCLEASE IV"/>
    <property type="match status" value="1"/>
</dbReference>
<proteinExistence type="predicted"/>
<evidence type="ECO:0000313" key="1">
    <source>
        <dbReference type="EMBL" id="VDK49734.1"/>
    </source>
</evidence>
<dbReference type="SUPFAM" id="SSF51658">
    <property type="entry name" value="Xylose isomerase-like"/>
    <property type="match status" value="1"/>
</dbReference>
<protein>
    <submittedName>
        <fullName evidence="3">Endonuclease IV</fullName>
    </submittedName>
</protein>
<dbReference type="InterPro" id="IPR001719">
    <property type="entry name" value="AP_endonuc_2"/>
</dbReference>
<dbReference type="PANTHER" id="PTHR21445:SF0">
    <property type="entry name" value="APURINIC-APYRIMIDINIC ENDONUCLEASE"/>
    <property type="match status" value="1"/>
</dbReference>
<organism evidence="3">
    <name type="scientific">Gongylonema pulchrum</name>
    <dbReference type="NCBI Taxonomy" id="637853"/>
    <lineage>
        <taxon>Eukaryota</taxon>
        <taxon>Metazoa</taxon>
        <taxon>Ecdysozoa</taxon>
        <taxon>Nematoda</taxon>
        <taxon>Chromadorea</taxon>
        <taxon>Rhabditida</taxon>
        <taxon>Spirurina</taxon>
        <taxon>Spiruromorpha</taxon>
        <taxon>Spiruroidea</taxon>
        <taxon>Gongylonematidae</taxon>
        <taxon>Gongylonema</taxon>
    </lineage>
</organism>
<dbReference type="GO" id="GO:0006284">
    <property type="term" value="P:base-excision repair"/>
    <property type="evidence" value="ECO:0007669"/>
    <property type="project" value="TreeGrafter"/>
</dbReference>
<reference evidence="1 2" key="2">
    <citation type="submission" date="2018-11" db="EMBL/GenBank/DDBJ databases">
        <authorList>
            <consortium name="Pathogen Informatics"/>
        </authorList>
    </citation>
    <scope>NUCLEOTIDE SEQUENCE [LARGE SCALE GENOMIC DNA]</scope>
</reference>
<name>A0A183D925_9BILA</name>
<dbReference type="EMBL" id="UYRT01010769">
    <property type="protein sequence ID" value="VDK49734.1"/>
    <property type="molecule type" value="Genomic_DNA"/>
</dbReference>
<evidence type="ECO:0000313" key="2">
    <source>
        <dbReference type="Proteomes" id="UP000271098"/>
    </source>
</evidence>
<dbReference type="InterPro" id="IPR036237">
    <property type="entry name" value="Xyl_isomerase-like_sf"/>
</dbReference>
<dbReference type="AlphaFoldDB" id="A0A183D925"/>